<evidence type="ECO:0000256" key="4">
    <source>
        <dbReference type="ARBA" id="ARBA00022640"/>
    </source>
</evidence>
<comment type="subcellular location">
    <subcellularLocation>
        <location evidence="1">Plastid</location>
        <location evidence="1">Chloroplast</location>
    </subcellularLocation>
</comment>
<keyword evidence="5 15" id="KW-0479">Metal-binding</keyword>
<comment type="catalytic activity">
    <reaction evidence="12">
        <text>9'-cis-neoxanthin + O2 = (3S,5R,6R)-3,5-dihydroxy-6,7-didehydro-5,6-dihydro-12'-apo-beta-caroten-12'-al + 2-cis,4-trans-xanthoxin</text>
        <dbReference type="Rhea" id="RHEA:19677"/>
        <dbReference type="ChEBI" id="CHEBI:15379"/>
        <dbReference type="ChEBI" id="CHEBI:32304"/>
        <dbReference type="ChEBI" id="CHEBI:34596"/>
        <dbReference type="ChEBI" id="CHEBI:35306"/>
        <dbReference type="EC" id="1.13.11.51"/>
    </reaction>
</comment>
<evidence type="ECO:0000256" key="9">
    <source>
        <dbReference type="ARBA" id="ARBA00023002"/>
    </source>
</evidence>
<protein>
    <recommendedName>
        <fullName evidence="13">9-cis-epoxycarotenoid dioxygenase</fullName>
        <ecNumber evidence="13">1.13.11.51</ecNumber>
    </recommendedName>
</protein>
<evidence type="ECO:0000256" key="8">
    <source>
        <dbReference type="ARBA" id="ARBA00022964"/>
    </source>
</evidence>
<evidence type="ECO:0000313" key="17">
    <source>
        <dbReference type="EMBL" id="ONK65150.1"/>
    </source>
</evidence>
<sequence>MASISHHPIRPSSLISSKKPTRRIHCSSSSHSLFDLPTQSPSSSPSPLIREPTIKIKKPNAETGKSTRRPIIPESEQINLEAGMVNRNLLGRKTRYAYLAIAEPWPKVSGFAKVDLFTGEVRKFIYGDNSYGGEPYFVPREGSTREDDGYVLTFVHNEEEETSELRIVNAADMRLEATVKLPSRVPYGFHGTFIGAKNLQSQA</sequence>
<feature type="region of interest" description="Disordered" evidence="16">
    <location>
        <begin position="1"/>
        <end position="67"/>
    </location>
</feature>
<comment type="catalytic activity">
    <reaction evidence="14">
        <text>a 9-cis-epoxycarotenoid + O2 = a 12'-apo-carotenal + 2-cis,4-trans-xanthoxin</text>
        <dbReference type="Rhea" id="RHEA:23328"/>
        <dbReference type="ChEBI" id="CHEBI:15379"/>
        <dbReference type="ChEBI" id="CHEBI:32304"/>
        <dbReference type="ChEBI" id="CHEBI:51972"/>
        <dbReference type="ChEBI" id="CHEBI:51973"/>
        <dbReference type="EC" id="1.13.11.51"/>
    </reaction>
</comment>
<keyword evidence="4" id="KW-0934">Plastid</keyword>
<dbReference type="EMBL" id="CM007387">
    <property type="protein sequence ID" value="ONK65150.1"/>
    <property type="molecule type" value="Genomic_DNA"/>
</dbReference>
<comment type="catalytic activity">
    <reaction evidence="11">
        <text>9-cis-violaxanthin + O2 = (3S,5R,6S)-5,6-epoxy-3-hydroxy-5,6-dihydro-12'-apo-beta-caroten-12'-al + 2-cis,4-trans-xanthoxin</text>
        <dbReference type="Rhea" id="RHEA:16541"/>
        <dbReference type="ChEBI" id="CHEBI:15379"/>
        <dbReference type="ChEBI" id="CHEBI:32304"/>
        <dbReference type="ChEBI" id="CHEBI:34597"/>
        <dbReference type="ChEBI" id="CHEBI:35305"/>
        <dbReference type="EC" id="1.13.11.51"/>
    </reaction>
</comment>
<keyword evidence="3" id="KW-0150">Chloroplast</keyword>
<keyword evidence="7" id="KW-0809">Transit peptide</keyword>
<dbReference type="Pfam" id="PF03055">
    <property type="entry name" value="RPE65"/>
    <property type="match status" value="1"/>
</dbReference>
<evidence type="ECO:0000256" key="11">
    <source>
        <dbReference type="ARBA" id="ARBA00035929"/>
    </source>
</evidence>
<dbReference type="Gramene" id="ONK65150">
    <property type="protein sequence ID" value="ONK65150"/>
    <property type="gene ID" value="A4U43_C07F34200"/>
</dbReference>
<dbReference type="GO" id="GO:0046872">
    <property type="term" value="F:metal ion binding"/>
    <property type="evidence" value="ECO:0007669"/>
    <property type="project" value="UniProtKB-KW"/>
</dbReference>
<dbReference type="PANTHER" id="PTHR10543">
    <property type="entry name" value="BETA-CAROTENE DIOXYGENASE"/>
    <property type="match status" value="1"/>
</dbReference>
<dbReference type="GO" id="GO:0009570">
    <property type="term" value="C:chloroplast stroma"/>
    <property type="evidence" value="ECO:0007669"/>
    <property type="project" value="TreeGrafter"/>
</dbReference>
<keyword evidence="8" id="KW-0223">Dioxygenase</keyword>
<evidence type="ECO:0000256" key="3">
    <source>
        <dbReference type="ARBA" id="ARBA00022528"/>
    </source>
</evidence>
<dbReference type="GO" id="GO:0016121">
    <property type="term" value="P:carotene catabolic process"/>
    <property type="evidence" value="ECO:0007669"/>
    <property type="project" value="TreeGrafter"/>
</dbReference>
<evidence type="ECO:0000256" key="6">
    <source>
        <dbReference type="ARBA" id="ARBA00022865"/>
    </source>
</evidence>
<evidence type="ECO:0000256" key="10">
    <source>
        <dbReference type="ARBA" id="ARBA00023004"/>
    </source>
</evidence>
<keyword evidence="6" id="KW-0937">Abscisic acid biosynthesis</keyword>
<proteinExistence type="inferred from homology"/>
<dbReference type="Proteomes" id="UP000243459">
    <property type="component" value="Chromosome 7"/>
</dbReference>
<evidence type="ECO:0000256" key="7">
    <source>
        <dbReference type="ARBA" id="ARBA00022946"/>
    </source>
</evidence>
<evidence type="ECO:0000256" key="14">
    <source>
        <dbReference type="ARBA" id="ARBA00048369"/>
    </source>
</evidence>
<dbReference type="AlphaFoldDB" id="A0A5P1EM78"/>
<organism evidence="17 18">
    <name type="scientific">Asparagus officinalis</name>
    <name type="common">Garden asparagus</name>
    <dbReference type="NCBI Taxonomy" id="4686"/>
    <lineage>
        <taxon>Eukaryota</taxon>
        <taxon>Viridiplantae</taxon>
        <taxon>Streptophyta</taxon>
        <taxon>Embryophyta</taxon>
        <taxon>Tracheophyta</taxon>
        <taxon>Spermatophyta</taxon>
        <taxon>Magnoliopsida</taxon>
        <taxon>Liliopsida</taxon>
        <taxon>Asparagales</taxon>
        <taxon>Asparagaceae</taxon>
        <taxon>Asparagoideae</taxon>
        <taxon>Asparagus</taxon>
    </lineage>
</organism>
<comment type="similarity">
    <text evidence="2">Belongs to the carotenoid oxygenase family.</text>
</comment>
<name>A0A5P1EM78_ASPOF</name>
<dbReference type="GO" id="GO:0009688">
    <property type="term" value="P:abscisic acid biosynthetic process"/>
    <property type="evidence" value="ECO:0007669"/>
    <property type="project" value="UniProtKB-KW"/>
</dbReference>
<keyword evidence="18" id="KW-1185">Reference proteome</keyword>
<evidence type="ECO:0000256" key="2">
    <source>
        <dbReference type="ARBA" id="ARBA00006787"/>
    </source>
</evidence>
<accession>A0A5P1EM78</accession>
<keyword evidence="9" id="KW-0560">Oxidoreductase</keyword>
<dbReference type="GO" id="GO:0045549">
    <property type="term" value="F:9-cis-epoxycarotenoid dioxygenase activity"/>
    <property type="evidence" value="ECO:0007669"/>
    <property type="project" value="UniProtKB-EC"/>
</dbReference>
<gene>
    <name evidence="17" type="ORF">A4U43_C07F34200</name>
</gene>
<evidence type="ECO:0000256" key="5">
    <source>
        <dbReference type="ARBA" id="ARBA00022723"/>
    </source>
</evidence>
<evidence type="ECO:0000256" key="12">
    <source>
        <dbReference type="ARBA" id="ARBA00036784"/>
    </source>
</evidence>
<evidence type="ECO:0000313" key="18">
    <source>
        <dbReference type="Proteomes" id="UP000243459"/>
    </source>
</evidence>
<comment type="cofactor">
    <cofactor evidence="15">
        <name>Fe(2+)</name>
        <dbReference type="ChEBI" id="CHEBI:29033"/>
    </cofactor>
    <text evidence="15">Binds 1 Fe(2+) ion per subunit.</text>
</comment>
<dbReference type="OMA" id="CEEYSGD"/>
<reference evidence="18" key="1">
    <citation type="journal article" date="2017" name="Nat. Commun.">
        <title>The asparagus genome sheds light on the origin and evolution of a young Y chromosome.</title>
        <authorList>
            <person name="Harkess A."/>
            <person name="Zhou J."/>
            <person name="Xu C."/>
            <person name="Bowers J.E."/>
            <person name="Van der Hulst R."/>
            <person name="Ayyampalayam S."/>
            <person name="Mercati F."/>
            <person name="Riccardi P."/>
            <person name="McKain M.R."/>
            <person name="Kakrana A."/>
            <person name="Tang H."/>
            <person name="Ray J."/>
            <person name="Groenendijk J."/>
            <person name="Arikit S."/>
            <person name="Mathioni S.M."/>
            <person name="Nakano M."/>
            <person name="Shan H."/>
            <person name="Telgmann-Rauber A."/>
            <person name="Kanno A."/>
            <person name="Yue Z."/>
            <person name="Chen H."/>
            <person name="Li W."/>
            <person name="Chen Y."/>
            <person name="Xu X."/>
            <person name="Zhang Y."/>
            <person name="Luo S."/>
            <person name="Chen H."/>
            <person name="Gao J."/>
            <person name="Mao Z."/>
            <person name="Pires J.C."/>
            <person name="Luo M."/>
            <person name="Kudrna D."/>
            <person name="Wing R.A."/>
            <person name="Meyers B.C."/>
            <person name="Yi K."/>
            <person name="Kong H."/>
            <person name="Lavrijsen P."/>
            <person name="Sunseri F."/>
            <person name="Falavigna A."/>
            <person name="Ye Y."/>
            <person name="Leebens-Mack J.H."/>
            <person name="Chen G."/>
        </authorList>
    </citation>
    <scope>NUCLEOTIDE SEQUENCE [LARGE SCALE GENOMIC DNA]</scope>
    <source>
        <strain evidence="18">cv. DH0086</strain>
    </source>
</reference>
<evidence type="ECO:0000256" key="16">
    <source>
        <dbReference type="SAM" id="MobiDB-lite"/>
    </source>
</evidence>
<dbReference type="EC" id="1.13.11.51" evidence="13"/>
<keyword evidence="10 15" id="KW-0408">Iron</keyword>
<dbReference type="PANTHER" id="PTHR10543:SF26">
    <property type="entry name" value="9-CIS-EPOXYCAROTENOID DIOXYGENASE NCED3, CHLOROPLASTIC"/>
    <property type="match status" value="1"/>
</dbReference>
<evidence type="ECO:0000256" key="13">
    <source>
        <dbReference type="ARBA" id="ARBA00039007"/>
    </source>
</evidence>
<evidence type="ECO:0000256" key="15">
    <source>
        <dbReference type="PIRSR" id="PIRSR604294-1"/>
    </source>
</evidence>
<evidence type="ECO:0000256" key="1">
    <source>
        <dbReference type="ARBA" id="ARBA00004229"/>
    </source>
</evidence>
<dbReference type="InterPro" id="IPR004294">
    <property type="entry name" value="Carotenoid_Oase"/>
</dbReference>
<feature type="binding site" evidence="15">
    <location>
        <position position="190"/>
    </location>
    <ligand>
        <name>Fe cation</name>
        <dbReference type="ChEBI" id="CHEBI:24875"/>
        <note>catalytic</note>
    </ligand>
</feature>